<dbReference type="EMBL" id="CYZT01000201">
    <property type="protein sequence ID" value="CUO90369.1"/>
    <property type="molecule type" value="Genomic_DNA"/>
</dbReference>
<accession>A0A174IZW3</accession>
<dbReference type="Proteomes" id="UP000095746">
    <property type="component" value="Unassembled WGS sequence"/>
</dbReference>
<dbReference type="AlphaFoldDB" id="A0A174IZW3"/>
<dbReference type="SUPFAM" id="SSF54611">
    <property type="entry name" value="SecB-like"/>
    <property type="match status" value="1"/>
</dbReference>
<gene>
    <name evidence="1" type="ORF">ERS852411_02357</name>
</gene>
<evidence type="ECO:0000313" key="1">
    <source>
        <dbReference type="EMBL" id="CUO90369.1"/>
    </source>
</evidence>
<organism evidence="1 2">
    <name type="scientific">Flavonifractor plautii</name>
    <name type="common">Fusobacterium plautii</name>
    <dbReference type="NCBI Taxonomy" id="292800"/>
    <lineage>
        <taxon>Bacteria</taxon>
        <taxon>Bacillati</taxon>
        <taxon>Bacillota</taxon>
        <taxon>Clostridia</taxon>
        <taxon>Eubacteriales</taxon>
        <taxon>Oscillospiraceae</taxon>
        <taxon>Flavonifractor</taxon>
    </lineage>
</organism>
<dbReference type="Gene3D" id="3.10.420.10">
    <property type="entry name" value="SecB-like"/>
    <property type="match status" value="1"/>
</dbReference>
<name>A0A174IZW3_FLAPL</name>
<reference evidence="1 2" key="1">
    <citation type="submission" date="2015-09" db="EMBL/GenBank/DDBJ databases">
        <authorList>
            <consortium name="Pathogen Informatics"/>
        </authorList>
    </citation>
    <scope>NUCLEOTIDE SEQUENCE [LARGE SCALE GENOMIC DNA]</scope>
    <source>
        <strain evidence="1 2">2789STDY5608854</strain>
    </source>
</reference>
<protein>
    <submittedName>
        <fullName evidence="1">Preprotein translocase subunit SecB</fullName>
    </submittedName>
</protein>
<evidence type="ECO:0000313" key="2">
    <source>
        <dbReference type="Proteomes" id="UP000095746"/>
    </source>
</evidence>
<dbReference type="InterPro" id="IPR035958">
    <property type="entry name" value="SecB-like_sf"/>
</dbReference>
<dbReference type="RefSeq" id="WP_202215665.1">
    <property type="nucleotide sequence ID" value="NZ_CANCWG010000002.1"/>
</dbReference>
<proteinExistence type="predicted"/>
<sequence length="136" mass="15279">MQSSAFQFKTPVMRKAVFQVNEGFQNEDGGIEMPASISTRRCVDDDASTAYVEIEVLVGEKTKKYPFYAAVSYGADFRWKPGTFDGERLERLLSQNAPALLLGYVRVAIATLTNFSPYPSYNLPFVDLTKEMQQNS</sequence>